<dbReference type="InterPro" id="IPR019888">
    <property type="entry name" value="Tscrpt_reg_AsnC-like"/>
</dbReference>
<dbReference type="PANTHER" id="PTHR30154:SF34">
    <property type="entry name" value="TRANSCRIPTIONAL REGULATOR AZLB"/>
    <property type="match status" value="1"/>
</dbReference>
<dbReference type="Gene3D" id="3.30.70.920">
    <property type="match status" value="1"/>
</dbReference>
<evidence type="ECO:0000259" key="1">
    <source>
        <dbReference type="Pfam" id="PF01037"/>
    </source>
</evidence>
<dbReference type="InterPro" id="IPR036388">
    <property type="entry name" value="WH-like_DNA-bd_sf"/>
</dbReference>
<dbReference type="Proteomes" id="UP000284178">
    <property type="component" value="Unassembled WGS sequence"/>
</dbReference>
<dbReference type="RefSeq" id="WP_117893764.1">
    <property type="nucleotide sequence ID" value="NZ_CABJCV010000003.1"/>
</dbReference>
<dbReference type="InterPro" id="IPR019887">
    <property type="entry name" value="Tscrpt_reg_AsnC/Lrp_C"/>
</dbReference>
<dbReference type="SUPFAM" id="SSF54909">
    <property type="entry name" value="Dimeric alpha+beta barrel"/>
    <property type="match status" value="1"/>
</dbReference>
<comment type="caution">
    <text evidence="2">The sequence shown here is derived from an EMBL/GenBank/DDBJ whole genome shotgun (WGS) entry which is preliminary data.</text>
</comment>
<evidence type="ECO:0000313" key="2">
    <source>
        <dbReference type="EMBL" id="RGR75829.1"/>
    </source>
</evidence>
<dbReference type="InterPro" id="IPR011008">
    <property type="entry name" value="Dimeric_a/b-barrel"/>
</dbReference>
<dbReference type="GO" id="GO:0005829">
    <property type="term" value="C:cytosol"/>
    <property type="evidence" value="ECO:0007669"/>
    <property type="project" value="TreeGrafter"/>
</dbReference>
<dbReference type="GO" id="GO:0043565">
    <property type="term" value="F:sequence-specific DNA binding"/>
    <property type="evidence" value="ECO:0007669"/>
    <property type="project" value="TreeGrafter"/>
</dbReference>
<evidence type="ECO:0000313" key="3">
    <source>
        <dbReference type="Proteomes" id="UP000284178"/>
    </source>
</evidence>
<dbReference type="AlphaFoldDB" id="A0A412G4X8"/>
<organism evidence="2 3">
    <name type="scientific">Holdemania filiformis</name>
    <dbReference type="NCBI Taxonomy" id="61171"/>
    <lineage>
        <taxon>Bacteria</taxon>
        <taxon>Bacillati</taxon>
        <taxon>Bacillota</taxon>
        <taxon>Erysipelotrichia</taxon>
        <taxon>Erysipelotrichales</taxon>
        <taxon>Erysipelotrichaceae</taxon>
        <taxon>Holdemania</taxon>
    </lineage>
</organism>
<proteinExistence type="predicted"/>
<gene>
    <name evidence="2" type="ORF">DWY25_03590</name>
</gene>
<dbReference type="Pfam" id="PF01037">
    <property type="entry name" value="AsnC_trans_reg"/>
    <property type="match status" value="1"/>
</dbReference>
<feature type="domain" description="Transcription regulator AsnC/Lrp ligand binding" evidence="1">
    <location>
        <begin position="66"/>
        <end position="140"/>
    </location>
</feature>
<protein>
    <submittedName>
        <fullName evidence="2">Lrp/AsnC family transcriptional regulator</fullName>
    </submittedName>
</protein>
<name>A0A412G4X8_9FIRM</name>
<dbReference type="InterPro" id="IPR036390">
    <property type="entry name" value="WH_DNA-bd_sf"/>
</dbReference>
<dbReference type="PANTHER" id="PTHR30154">
    <property type="entry name" value="LEUCINE-RESPONSIVE REGULATORY PROTEIN"/>
    <property type="match status" value="1"/>
</dbReference>
<dbReference type="Gene3D" id="1.10.10.10">
    <property type="entry name" value="Winged helix-like DNA-binding domain superfamily/Winged helix DNA-binding domain"/>
    <property type="match status" value="1"/>
</dbReference>
<reference evidence="2 3" key="1">
    <citation type="submission" date="2018-08" db="EMBL/GenBank/DDBJ databases">
        <title>A genome reference for cultivated species of the human gut microbiota.</title>
        <authorList>
            <person name="Zou Y."/>
            <person name="Xue W."/>
            <person name="Luo G."/>
        </authorList>
    </citation>
    <scope>NUCLEOTIDE SEQUENCE [LARGE SCALE GENOMIC DNA]</scope>
    <source>
        <strain evidence="2 3">AF24-29</strain>
    </source>
</reference>
<dbReference type="GeneID" id="83014490"/>
<dbReference type="GO" id="GO:0043200">
    <property type="term" value="P:response to amino acid"/>
    <property type="evidence" value="ECO:0007669"/>
    <property type="project" value="TreeGrafter"/>
</dbReference>
<accession>A0A412G4X8</accession>
<dbReference type="SMART" id="SM00344">
    <property type="entry name" value="HTH_ASNC"/>
    <property type="match status" value="1"/>
</dbReference>
<dbReference type="SUPFAM" id="SSF46785">
    <property type="entry name" value="Winged helix' DNA-binding domain"/>
    <property type="match status" value="1"/>
</dbReference>
<keyword evidence="3" id="KW-1185">Reference proteome</keyword>
<dbReference type="EMBL" id="QRUP01000003">
    <property type="protein sequence ID" value="RGR75829.1"/>
    <property type="molecule type" value="Genomic_DNA"/>
</dbReference>
<sequence length="162" mass="18410">MQEIQLLKAIEQDARISVTDLADILNSTPEQVDGEMKKLAEEKVICGYHTVINWDKTNQDHVMALIEVNASPERDCGYDKVAEKIYRYPEVSNMYLISGRSEFIVIVKGRTMREVADFVGQKLAPIEGVKGTATYFVLKQYKVEGVIIDQQEDDQERLLVTP</sequence>